<dbReference type="EMBL" id="JARKHS020005742">
    <property type="protein sequence ID" value="KAK8783253.1"/>
    <property type="molecule type" value="Genomic_DNA"/>
</dbReference>
<sequence length="85" mass="8966">MVLPPAQRMPVTAPSNCILGARTCSYHCTLQLFSKQKSETKLPSRFALLLDAPGECGCFRHLGHISGIGDGAPTATIDSECTGCS</sequence>
<evidence type="ECO:0000313" key="2">
    <source>
        <dbReference type="Proteomes" id="UP001321473"/>
    </source>
</evidence>
<name>A0AAQ4F8R9_AMBAM</name>
<keyword evidence="2" id="KW-1185">Reference proteome</keyword>
<dbReference type="AlphaFoldDB" id="A0AAQ4F8R9"/>
<evidence type="ECO:0000313" key="1">
    <source>
        <dbReference type="EMBL" id="KAK8783253.1"/>
    </source>
</evidence>
<gene>
    <name evidence="1" type="ORF">V5799_015405</name>
</gene>
<organism evidence="1 2">
    <name type="scientific">Amblyomma americanum</name>
    <name type="common">Lone star tick</name>
    <dbReference type="NCBI Taxonomy" id="6943"/>
    <lineage>
        <taxon>Eukaryota</taxon>
        <taxon>Metazoa</taxon>
        <taxon>Ecdysozoa</taxon>
        <taxon>Arthropoda</taxon>
        <taxon>Chelicerata</taxon>
        <taxon>Arachnida</taxon>
        <taxon>Acari</taxon>
        <taxon>Parasitiformes</taxon>
        <taxon>Ixodida</taxon>
        <taxon>Ixodoidea</taxon>
        <taxon>Ixodidae</taxon>
        <taxon>Amblyomminae</taxon>
        <taxon>Amblyomma</taxon>
    </lineage>
</organism>
<comment type="caution">
    <text evidence="1">The sequence shown here is derived from an EMBL/GenBank/DDBJ whole genome shotgun (WGS) entry which is preliminary data.</text>
</comment>
<proteinExistence type="predicted"/>
<reference evidence="1 2" key="1">
    <citation type="journal article" date="2023" name="Arcadia Sci">
        <title>De novo assembly of a long-read Amblyomma americanum tick genome.</title>
        <authorList>
            <person name="Chou S."/>
            <person name="Poskanzer K.E."/>
            <person name="Rollins M."/>
            <person name="Thuy-Boun P.S."/>
        </authorList>
    </citation>
    <scope>NUCLEOTIDE SEQUENCE [LARGE SCALE GENOMIC DNA]</scope>
    <source>
        <strain evidence="1">F_SG_1</strain>
        <tissue evidence="1">Salivary glands</tissue>
    </source>
</reference>
<accession>A0AAQ4F8R9</accession>
<protein>
    <submittedName>
        <fullName evidence="1">Uncharacterized protein</fullName>
    </submittedName>
</protein>
<dbReference type="Proteomes" id="UP001321473">
    <property type="component" value="Unassembled WGS sequence"/>
</dbReference>